<evidence type="ECO:0000313" key="4">
    <source>
        <dbReference type="EMBL" id="KKK93382.1"/>
    </source>
</evidence>
<name>A0A0F8ZHW3_9ZZZZ</name>
<evidence type="ECO:0000256" key="1">
    <source>
        <dbReference type="ARBA" id="ARBA00001933"/>
    </source>
</evidence>
<reference evidence="4" key="1">
    <citation type="journal article" date="2015" name="Nature">
        <title>Complex archaea that bridge the gap between prokaryotes and eukaryotes.</title>
        <authorList>
            <person name="Spang A."/>
            <person name="Saw J.H."/>
            <person name="Jorgensen S.L."/>
            <person name="Zaremba-Niedzwiedzka K."/>
            <person name="Martijn J."/>
            <person name="Lind A.E."/>
            <person name="van Eijk R."/>
            <person name="Schleper C."/>
            <person name="Guy L."/>
            <person name="Ettema T.J."/>
        </authorList>
    </citation>
    <scope>NUCLEOTIDE SEQUENCE</scope>
</reference>
<dbReference type="InterPro" id="IPR015424">
    <property type="entry name" value="PyrdxlP-dep_Trfase"/>
</dbReference>
<dbReference type="Pfam" id="PF00202">
    <property type="entry name" value="Aminotran_3"/>
    <property type="match status" value="1"/>
</dbReference>
<dbReference type="InterPro" id="IPR050103">
    <property type="entry name" value="Class-III_PLP-dep_AT"/>
</dbReference>
<evidence type="ECO:0000256" key="3">
    <source>
        <dbReference type="ARBA" id="ARBA00022679"/>
    </source>
</evidence>
<dbReference type="PANTHER" id="PTHR11986:SF79">
    <property type="entry name" value="ACETYLORNITHINE AMINOTRANSFERASE, MITOCHONDRIAL"/>
    <property type="match status" value="1"/>
</dbReference>
<dbReference type="GO" id="GO:0042802">
    <property type="term" value="F:identical protein binding"/>
    <property type="evidence" value="ECO:0007669"/>
    <property type="project" value="TreeGrafter"/>
</dbReference>
<accession>A0A0F8ZHW3</accession>
<dbReference type="PANTHER" id="PTHR11986">
    <property type="entry name" value="AMINOTRANSFERASE CLASS III"/>
    <property type="match status" value="1"/>
</dbReference>
<dbReference type="InterPro" id="IPR005814">
    <property type="entry name" value="Aminotrans_3"/>
</dbReference>
<organism evidence="4">
    <name type="scientific">marine sediment metagenome</name>
    <dbReference type="NCBI Taxonomy" id="412755"/>
    <lineage>
        <taxon>unclassified sequences</taxon>
        <taxon>metagenomes</taxon>
        <taxon>ecological metagenomes</taxon>
    </lineage>
</organism>
<dbReference type="SUPFAM" id="SSF53383">
    <property type="entry name" value="PLP-dependent transferases"/>
    <property type="match status" value="1"/>
</dbReference>
<dbReference type="AlphaFoldDB" id="A0A0F8ZHW3"/>
<keyword evidence="2" id="KW-0032">Aminotransferase</keyword>
<dbReference type="GO" id="GO:0008483">
    <property type="term" value="F:transaminase activity"/>
    <property type="evidence" value="ECO:0007669"/>
    <property type="project" value="UniProtKB-KW"/>
</dbReference>
<dbReference type="EMBL" id="LAZR01047797">
    <property type="protein sequence ID" value="KKK93382.1"/>
    <property type="molecule type" value="Genomic_DNA"/>
</dbReference>
<dbReference type="InterPro" id="IPR015422">
    <property type="entry name" value="PyrdxlP-dep_Trfase_small"/>
</dbReference>
<evidence type="ECO:0000256" key="2">
    <source>
        <dbReference type="ARBA" id="ARBA00022576"/>
    </source>
</evidence>
<dbReference type="GO" id="GO:0030170">
    <property type="term" value="F:pyridoxal phosphate binding"/>
    <property type="evidence" value="ECO:0007669"/>
    <property type="project" value="InterPro"/>
</dbReference>
<dbReference type="Gene3D" id="3.90.1150.10">
    <property type="entry name" value="Aspartate Aminotransferase, domain 1"/>
    <property type="match status" value="1"/>
</dbReference>
<sequence>TKGAEIMQAIESANVSCVKTVRGKGMMIGIEVDAKAADLFQACMAAGLLICYAKTNVLRLAPPLTTPDEDLEKGLGILLDVLKS</sequence>
<gene>
    <name evidence="4" type="ORF">LCGC14_2693430</name>
</gene>
<comment type="caution">
    <text evidence="4">The sequence shown here is derived from an EMBL/GenBank/DDBJ whole genome shotgun (WGS) entry which is preliminary data.</text>
</comment>
<feature type="non-terminal residue" evidence="4">
    <location>
        <position position="1"/>
    </location>
</feature>
<evidence type="ECO:0008006" key="5">
    <source>
        <dbReference type="Google" id="ProtNLM"/>
    </source>
</evidence>
<proteinExistence type="predicted"/>
<protein>
    <recommendedName>
        <fullName evidence="5">Aspartate aminotransferase family protein</fullName>
    </recommendedName>
</protein>
<comment type="cofactor">
    <cofactor evidence="1">
        <name>pyridoxal 5'-phosphate</name>
        <dbReference type="ChEBI" id="CHEBI:597326"/>
    </cofactor>
</comment>
<keyword evidence="3" id="KW-0808">Transferase</keyword>